<evidence type="ECO:0000256" key="7">
    <source>
        <dbReference type="ARBA" id="ARBA00022823"/>
    </source>
</evidence>
<dbReference type="GO" id="GO:0031405">
    <property type="term" value="F:lipoic acid binding"/>
    <property type="evidence" value="ECO:0007669"/>
    <property type="project" value="TreeGrafter"/>
</dbReference>
<evidence type="ECO:0000259" key="13">
    <source>
        <dbReference type="Pfam" id="PF00198"/>
    </source>
</evidence>
<dbReference type="InterPro" id="IPR050743">
    <property type="entry name" value="2-oxoacid_DH_E2_comp"/>
</dbReference>
<feature type="domain" description="2-oxoacid dehydrogenase acyltransferase catalytic" evidence="13">
    <location>
        <begin position="30"/>
        <end position="252"/>
    </location>
</feature>
<dbReference type="OrthoDB" id="9805770at2"/>
<dbReference type="SUPFAM" id="SSF52777">
    <property type="entry name" value="CoA-dependent acyltransferases"/>
    <property type="match status" value="1"/>
</dbReference>
<evidence type="ECO:0000313" key="14">
    <source>
        <dbReference type="EMBL" id="SDN82998.1"/>
    </source>
</evidence>
<dbReference type="InterPro" id="IPR001078">
    <property type="entry name" value="2-oxoacid_DH_actylTfrase"/>
</dbReference>
<gene>
    <name evidence="14" type="ORF">SAMN05216193_105215</name>
</gene>
<protein>
    <recommendedName>
        <fullName evidence="5">Dihydrolipoyllysine-residue acetyltransferase component of pyruvate dehydrogenase complex</fullName>
        <ecNumber evidence="4">2.3.1.12</ecNumber>
    </recommendedName>
    <alternativeName>
        <fullName evidence="10">Dihydrolipoamide acetyltransferase component of pyruvate dehydrogenase complex</fullName>
    </alternativeName>
    <alternativeName>
        <fullName evidence="11">E2</fullName>
    </alternativeName>
</protein>
<reference evidence="15" key="1">
    <citation type="submission" date="2016-10" db="EMBL/GenBank/DDBJ databases">
        <authorList>
            <person name="Varghese N."/>
            <person name="Submissions S."/>
        </authorList>
    </citation>
    <scope>NUCLEOTIDE SEQUENCE [LARGE SCALE GENOMIC DNA]</scope>
    <source>
        <strain evidence="15">JCM 21621</strain>
    </source>
</reference>
<dbReference type="Proteomes" id="UP000242957">
    <property type="component" value="Unassembled WGS sequence"/>
</dbReference>
<dbReference type="FunFam" id="3.30.559.10:FF:000004">
    <property type="entry name" value="Acetyltransferase component of pyruvate dehydrogenase complex"/>
    <property type="match status" value="1"/>
</dbReference>
<dbReference type="RefSeq" id="WP_084310523.1">
    <property type="nucleotide sequence ID" value="NZ_FNIJ01000005.1"/>
</dbReference>
<evidence type="ECO:0000256" key="6">
    <source>
        <dbReference type="ARBA" id="ARBA00022679"/>
    </source>
</evidence>
<evidence type="ECO:0000256" key="8">
    <source>
        <dbReference type="ARBA" id="ARBA00023315"/>
    </source>
</evidence>
<dbReference type="PANTHER" id="PTHR43178">
    <property type="entry name" value="DIHYDROLIPOAMIDE ACETYLTRANSFERASE COMPONENT OF PYRUVATE DEHYDROGENASE COMPLEX"/>
    <property type="match status" value="1"/>
</dbReference>
<evidence type="ECO:0000256" key="2">
    <source>
        <dbReference type="ARBA" id="ARBA00007317"/>
    </source>
</evidence>
<dbReference type="STRING" id="198616.SAMN05216193_105215"/>
<comment type="subunit">
    <text evidence="3">Forms a 24-polypeptide structural core with octahedral symmetry.</text>
</comment>
<dbReference type="InterPro" id="IPR023213">
    <property type="entry name" value="CAT-like_dom_sf"/>
</dbReference>
<dbReference type="AlphaFoldDB" id="A0A1H0EKQ4"/>
<dbReference type="PANTHER" id="PTHR43178:SF2">
    <property type="entry name" value="DIHYDROLIPOYLLYSINE-RESIDUE ACETYLTRANSFERASE COMPONENT OF PYRUVATE DEHYDROGENASE COMPLEX"/>
    <property type="match status" value="1"/>
</dbReference>
<dbReference type="EMBL" id="FNIJ01000005">
    <property type="protein sequence ID" value="SDN82998.1"/>
    <property type="molecule type" value="Genomic_DNA"/>
</dbReference>
<accession>A0A1H0EKQ4</accession>
<dbReference type="GO" id="GO:0004742">
    <property type="term" value="F:dihydrolipoyllysine-residue acetyltransferase activity"/>
    <property type="evidence" value="ECO:0007669"/>
    <property type="project" value="UniProtKB-EC"/>
</dbReference>
<dbReference type="GO" id="GO:0005737">
    <property type="term" value="C:cytoplasm"/>
    <property type="evidence" value="ECO:0007669"/>
    <property type="project" value="TreeGrafter"/>
</dbReference>
<keyword evidence="7" id="KW-0450">Lipoyl</keyword>
<dbReference type="GO" id="GO:0006086">
    <property type="term" value="P:pyruvate decarboxylation to acetyl-CoA"/>
    <property type="evidence" value="ECO:0007669"/>
    <property type="project" value="TreeGrafter"/>
</dbReference>
<keyword evidence="6 14" id="KW-0808">Transferase</keyword>
<comment type="catalytic activity">
    <reaction evidence="12">
        <text>N(6)-[(R)-dihydrolipoyl]-L-lysyl-[protein] + acetyl-CoA = N(6)-[(R)-S(8)-acetyldihydrolipoyl]-L-lysyl-[protein] + CoA</text>
        <dbReference type="Rhea" id="RHEA:17017"/>
        <dbReference type="Rhea" id="RHEA-COMP:10475"/>
        <dbReference type="Rhea" id="RHEA-COMP:10478"/>
        <dbReference type="ChEBI" id="CHEBI:57287"/>
        <dbReference type="ChEBI" id="CHEBI:57288"/>
        <dbReference type="ChEBI" id="CHEBI:83100"/>
        <dbReference type="ChEBI" id="CHEBI:83111"/>
        <dbReference type="EC" id="2.3.1.12"/>
    </reaction>
</comment>
<dbReference type="Pfam" id="PF00198">
    <property type="entry name" value="2-oxoacid_dh"/>
    <property type="match status" value="1"/>
</dbReference>
<organism evidence="14 15">
    <name type="scientific">Pseudomonas jinjuensis</name>
    <dbReference type="NCBI Taxonomy" id="198616"/>
    <lineage>
        <taxon>Bacteria</taxon>
        <taxon>Pseudomonadati</taxon>
        <taxon>Pseudomonadota</taxon>
        <taxon>Gammaproteobacteria</taxon>
        <taxon>Pseudomonadales</taxon>
        <taxon>Pseudomonadaceae</taxon>
        <taxon>Pseudomonas</taxon>
    </lineage>
</organism>
<comment type="similarity">
    <text evidence="2">Belongs to the 2-oxoacid dehydrogenase family.</text>
</comment>
<proteinExistence type="inferred from homology"/>
<evidence type="ECO:0000256" key="3">
    <source>
        <dbReference type="ARBA" id="ARBA00011484"/>
    </source>
</evidence>
<evidence type="ECO:0000256" key="1">
    <source>
        <dbReference type="ARBA" id="ARBA00001938"/>
    </source>
</evidence>
<keyword evidence="15" id="KW-1185">Reference proteome</keyword>
<sequence length="259" mass="28307">MGAQEQQPVLWPANLPPMPQVDFSQFGETETVSLSRNQVYAGVFLGRNWAQIPHVTHHDEAHIDALLAERLRLAEQEQSKLSLLPFQVKALVNTLKAFPQFNASLAPNGKQLVLKRYFNIGIAVDTPNGLLVPVIRDADRKSIVELADEIADKARRAREKGLPISEMSGGCMTISSLSSLGGTAFTPIINAPELAILGISSERDELYLDNGEVGSRRVLPLSLSYDHRVINGADAARFCRHLANQLANPAELHNSGNCV</sequence>
<comment type="cofactor">
    <cofactor evidence="1">
        <name>(R)-lipoate</name>
        <dbReference type="ChEBI" id="CHEBI:83088"/>
    </cofactor>
</comment>
<evidence type="ECO:0000256" key="4">
    <source>
        <dbReference type="ARBA" id="ARBA00013114"/>
    </source>
</evidence>
<dbReference type="Gene3D" id="3.30.559.10">
    <property type="entry name" value="Chloramphenicol acetyltransferase-like domain"/>
    <property type="match status" value="1"/>
</dbReference>
<evidence type="ECO:0000256" key="12">
    <source>
        <dbReference type="ARBA" id="ARBA00048370"/>
    </source>
</evidence>
<name>A0A1H0EKQ4_9PSED</name>
<evidence type="ECO:0000256" key="10">
    <source>
        <dbReference type="ARBA" id="ARBA00029730"/>
    </source>
</evidence>
<keyword evidence="14" id="KW-0670">Pyruvate</keyword>
<evidence type="ECO:0000256" key="5">
    <source>
        <dbReference type="ARBA" id="ARBA00016300"/>
    </source>
</evidence>
<evidence type="ECO:0000256" key="11">
    <source>
        <dbReference type="ARBA" id="ARBA00031531"/>
    </source>
</evidence>
<evidence type="ECO:0000313" key="15">
    <source>
        <dbReference type="Proteomes" id="UP000242957"/>
    </source>
</evidence>
<evidence type="ECO:0000256" key="9">
    <source>
        <dbReference type="ARBA" id="ARBA00025211"/>
    </source>
</evidence>
<keyword evidence="8" id="KW-0012">Acyltransferase</keyword>
<comment type="function">
    <text evidence="9">The pyruvate dehydrogenase complex catalyzes the overall conversion of pyruvate to acetyl-CoA and CO(2). It contains multiple copies of three enzymatic components: pyruvate dehydrogenase (E1), dihydrolipoamide acetyltransferase (E2) and lipoamide dehydrogenase (E3).</text>
</comment>
<dbReference type="EC" id="2.3.1.12" evidence="4"/>